<dbReference type="SUPFAM" id="SSF53474">
    <property type="entry name" value="alpha/beta-Hydrolases"/>
    <property type="match status" value="1"/>
</dbReference>
<organism evidence="2 3">
    <name type="scientific">Paraburkholderia phytofirmans OLGA172</name>
    <dbReference type="NCBI Taxonomy" id="1417228"/>
    <lineage>
        <taxon>Bacteria</taxon>
        <taxon>Pseudomonadati</taxon>
        <taxon>Pseudomonadota</taxon>
        <taxon>Betaproteobacteria</taxon>
        <taxon>Burkholderiales</taxon>
        <taxon>Burkholderiaceae</taxon>
        <taxon>Paraburkholderia</taxon>
    </lineage>
</organism>
<dbReference type="STRING" id="1804984.AYM40_06900"/>
<protein>
    <recommendedName>
        <fullName evidence="1">Serine aminopeptidase S33 domain-containing protein</fullName>
    </recommendedName>
</protein>
<dbReference type="PANTHER" id="PTHR11614">
    <property type="entry name" value="PHOSPHOLIPASE-RELATED"/>
    <property type="match status" value="1"/>
</dbReference>
<dbReference type="EMBL" id="CP014578">
    <property type="protein sequence ID" value="ANB72130.1"/>
    <property type="molecule type" value="Genomic_DNA"/>
</dbReference>
<dbReference type="AlphaFoldDB" id="A0A160FIN6"/>
<dbReference type="OrthoDB" id="9806902at2"/>
<dbReference type="Proteomes" id="UP000076852">
    <property type="component" value="Chromosome 1"/>
</dbReference>
<name>A0A160FIN6_9BURK</name>
<proteinExistence type="predicted"/>
<accession>A0A160FIN6</accession>
<evidence type="ECO:0000313" key="3">
    <source>
        <dbReference type="Proteomes" id="UP000076852"/>
    </source>
</evidence>
<gene>
    <name evidence="2" type="ORF">AYM40_06900</name>
</gene>
<reference evidence="2 3" key="1">
    <citation type="journal article" date="2016" name="Gene">
        <title>PacBio SMRT assembly of a complex multi-replicon genome reveals chlorocatechol degradative operon in a region of genome plasticity.</title>
        <authorList>
            <person name="Ricker N."/>
            <person name="Shen S.Y."/>
            <person name="Goordial J."/>
            <person name="Jin S."/>
            <person name="Fulthorpe R.R."/>
        </authorList>
    </citation>
    <scope>NUCLEOTIDE SEQUENCE [LARGE SCALE GENOMIC DNA]</scope>
    <source>
        <strain evidence="2 3">OLGA172</strain>
    </source>
</reference>
<evidence type="ECO:0000259" key="1">
    <source>
        <dbReference type="Pfam" id="PF12146"/>
    </source>
</evidence>
<keyword evidence="3" id="KW-1185">Reference proteome</keyword>
<sequence>MAAHLGYGAAIPSTEFRFASTDGLRIACVRWDSRGPVHGVVQIAHGMGEHIGRNTGVIEALVSAGLKVYGNDHRGHGRTAPSSAHFGNFGDGGFDLLVDDMIKAV</sequence>
<dbReference type="RefSeq" id="WP_063495569.1">
    <property type="nucleotide sequence ID" value="NZ_CP014578.1"/>
</dbReference>
<dbReference type="InterPro" id="IPR051044">
    <property type="entry name" value="MAG_DAG_Lipase"/>
</dbReference>
<dbReference type="Gene3D" id="3.40.50.1820">
    <property type="entry name" value="alpha/beta hydrolase"/>
    <property type="match status" value="1"/>
</dbReference>
<dbReference type="InterPro" id="IPR022742">
    <property type="entry name" value="Hydrolase_4"/>
</dbReference>
<evidence type="ECO:0000313" key="2">
    <source>
        <dbReference type="EMBL" id="ANB72130.1"/>
    </source>
</evidence>
<dbReference type="InterPro" id="IPR029058">
    <property type="entry name" value="AB_hydrolase_fold"/>
</dbReference>
<dbReference type="KEGG" id="buz:AYM40_06900"/>
<feature type="domain" description="Serine aminopeptidase S33" evidence="1">
    <location>
        <begin position="36"/>
        <end position="91"/>
    </location>
</feature>
<dbReference type="Pfam" id="PF12146">
    <property type="entry name" value="Hydrolase_4"/>
    <property type="match status" value="1"/>
</dbReference>